<keyword evidence="2" id="KW-0812">Transmembrane</keyword>
<evidence type="ECO:0000313" key="3">
    <source>
        <dbReference type="EMBL" id="CAD8684247.1"/>
    </source>
</evidence>
<organism evidence="3">
    <name type="scientific">Pyramimonas obovata</name>
    <dbReference type="NCBI Taxonomy" id="1411642"/>
    <lineage>
        <taxon>Eukaryota</taxon>
        <taxon>Viridiplantae</taxon>
        <taxon>Chlorophyta</taxon>
        <taxon>Pyramimonadophyceae</taxon>
        <taxon>Pyramimonadales</taxon>
        <taxon>Pyramimonadaceae</taxon>
        <taxon>Pyramimonas</taxon>
        <taxon>Pyramimonas incertae sedis</taxon>
    </lineage>
</organism>
<name>A0A7S0WTX4_9CHLO</name>
<sequence length="156" mass="16779">MSAVSMLSLRVVRPSALAFGRPMRVRCSTFSRPAVPFSSRKVVRDAYKQSAPIGRKSVIVSASDDADKVSETPAEPVAPAPEVDENVPGFSARTADGKELTVGPVGTALLWALLIVLFGLSLFFTNARAFLPDLEGPAIMDEPLAYINLINIFKPF</sequence>
<evidence type="ECO:0000256" key="2">
    <source>
        <dbReference type="SAM" id="Phobius"/>
    </source>
</evidence>
<reference evidence="3" key="1">
    <citation type="submission" date="2021-01" db="EMBL/GenBank/DDBJ databases">
        <authorList>
            <person name="Corre E."/>
            <person name="Pelletier E."/>
            <person name="Niang G."/>
            <person name="Scheremetjew M."/>
            <person name="Finn R."/>
            <person name="Kale V."/>
            <person name="Holt S."/>
            <person name="Cochrane G."/>
            <person name="Meng A."/>
            <person name="Brown T."/>
            <person name="Cohen L."/>
        </authorList>
    </citation>
    <scope>NUCLEOTIDE SEQUENCE</scope>
    <source>
        <strain evidence="3">CCMP722</strain>
    </source>
</reference>
<gene>
    <name evidence="3" type="ORF">POBO1169_LOCUS16746</name>
</gene>
<keyword evidence="2" id="KW-1133">Transmembrane helix</keyword>
<feature type="transmembrane region" description="Helical" evidence="2">
    <location>
        <begin position="100"/>
        <end position="124"/>
    </location>
</feature>
<accession>A0A7S0WTX4</accession>
<dbReference type="AlphaFoldDB" id="A0A7S0WTX4"/>
<feature type="region of interest" description="Disordered" evidence="1">
    <location>
        <begin position="64"/>
        <end position="88"/>
    </location>
</feature>
<evidence type="ECO:0000256" key="1">
    <source>
        <dbReference type="SAM" id="MobiDB-lite"/>
    </source>
</evidence>
<keyword evidence="2" id="KW-0472">Membrane</keyword>
<protein>
    <submittedName>
        <fullName evidence="3">Uncharacterized protein</fullName>
    </submittedName>
</protein>
<proteinExistence type="predicted"/>
<dbReference type="EMBL" id="HBFA01033298">
    <property type="protein sequence ID" value="CAD8684247.1"/>
    <property type="molecule type" value="Transcribed_RNA"/>
</dbReference>